<feature type="compositionally biased region" description="Basic and acidic residues" evidence="1">
    <location>
        <begin position="10"/>
        <end position="20"/>
    </location>
</feature>
<dbReference type="KEGG" id="hazt:108674532"/>
<dbReference type="GeneID" id="108674532"/>
<feature type="compositionally biased region" description="Low complexity" evidence="1">
    <location>
        <begin position="173"/>
        <end position="190"/>
    </location>
</feature>
<feature type="region of interest" description="Disordered" evidence="1">
    <location>
        <begin position="853"/>
        <end position="916"/>
    </location>
</feature>
<feature type="compositionally biased region" description="Low complexity" evidence="1">
    <location>
        <begin position="853"/>
        <end position="883"/>
    </location>
</feature>
<dbReference type="OrthoDB" id="6372664at2759"/>
<feature type="compositionally biased region" description="Polar residues" evidence="1">
    <location>
        <begin position="670"/>
        <end position="681"/>
    </location>
</feature>
<sequence>MPSAMSESAAEQRDSSEVEISRLFPKCRPRSTPTSPSNPPSIPNSFSTSLAPSDFSSYPVHSNSTEEFSASHSTSAIIHAALNRSPHINPNTITYSANSLPVHSLSNTSGIISSLTYDPTVYTSNTHVLPFNGKPSSVSAHSKPHNFNFIAESDANDNYERSNTDEVPRMQESSTGSSSSNTSIGSNSSSRMSVDTASSNCSPSGGVVQTSMNNSADASVISGYHEVDHSRSTGLDSSYEDVSVQQSRREHFRLRDSRIEAAGGRELYSHSRSRMHRHRGGSASLVTPHSNSMIISQQHSKQQQQQQLVQLQQQNQQLGPQSLNAVNQVEQQMHKQNPLDHSSASSSCSRTSRESGLPPDSPLVYEARLAGSSEVVFDDIGEWSGGLTVRGVDGQTHASSTPTSGPDSESPEVSPSRVTKIGNVPIADYEGSPRRYGPRSGNLRISPRQNHSMRPRPGFPRRVSTFPEDKKITIEKPGMGLPHSENHPKKDKWVGDNGVPSSVSHVDKIESPVPHMISTLTSVYASTLNDTMNTNSTTSTTASEKASAPVDQEPIYDYEVSETQKVLQDFFKDSRVTRTPTQAFYDLEYHLKRHHGNSYVGQRLAEEYEADFSVRLKDVAHESAESASLPDNVRRKSDCASDDQGLAVGGGCEGQGGQVVKIDNLESSRNFTLSPDSTSCDSGEVESSEFSGGEGEESARSSSRGGHGSAMPVLEDGLSSGDESEMGEHLATIAPPSMPAHVHPHYHYAMHPQLYQQPPTQLMEEPVGVPPTPQAEESLTFEQQQMNEKLREQKQIMQQVEAEGKLHYKQMRLIEKQAQLELHNKHIKQKELEKKQQQQQLKLQQQQLKLHQHQQQQQKLLQQQQLRTHQQLQQEEQPQHKQQNSILSSETCDVNESVAPKSKLPAPGDEFTTNDKQIDEAAYSGLSVQTIGDSEQKTNR</sequence>
<feature type="region of interest" description="Disordered" evidence="1">
    <location>
        <begin position="1"/>
        <end position="48"/>
    </location>
</feature>
<feature type="compositionally biased region" description="Polar residues" evidence="1">
    <location>
        <begin position="396"/>
        <end position="417"/>
    </location>
</feature>
<dbReference type="AlphaFoldDB" id="A0A979FNL3"/>
<feature type="region of interest" description="Disordered" evidence="1">
    <location>
        <begin position="150"/>
        <end position="211"/>
    </location>
</feature>
<feature type="region of interest" description="Disordered" evidence="1">
    <location>
        <begin position="331"/>
        <end position="362"/>
    </location>
</feature>
<feature type="compositionally biased region" description="Basic residues" evidence="1">
    <location>
        <begin position="271"/>
        <end position="280"/>
    </location>
</feature>
<feature type="compositionally biased region" description="Basic and acidic residues" evidence="1">
    <location>
        <begin position="158"/>
        <end position="169"/>
    </location>
</feature>
<feature type="compositionally biased region" description="Polar residues" evidence="1">
    <location>
        <begin position="884"/>
        <end position="894"/>
    </location>
</feature>
<protein>
    <submittedName>
        <fullName evidence="3">Uncharacterized protein LOC108674532</fullName>
    </submittedName>
</protein>
<feature type="region of interest" description="Disordered" evidence="1">
    <location>
        <begin position="622"/>
        <end position="642"/>
    </location>
</feature>
<reference evidence="3" key="1">
    <citation type="submission" date="2025-08" db="UniProtKB">
        <authorList>
            <consortium name="RefSeq"/>
        </authorList>
    </citation>
    <scope>IDENTIFICATION</scope>
    <source>
        <tissue evidence="3">Whole organism</tissue>
    </source>
</reference>
<feature type="compositionally biased region" description="Polar residues" evidence="1">
    <location>
        <begin position="191"/>
        <end position="211"/>
    </location>
</feature>
<feature type="region of interest" description="Disordered" evidence="1">
    <location>
        <begin position="268"/>
        <end position="287"/>
    </location>
</feature>
<evidence type="ECO:0000256" key="1">
    <source>
        <dbReference type="SAM" id="MobiDB-lite"/>
    </source>
</evidence>
<organism evidence="2 3">
    <name type="scientific">Hyalella azteca</name>
    <name type="common">Amphipod</name>
    <dbReference type="NCBI Taxonomy" id="294128"/>
    <lineage>
        <taxon>Eukaryota</taxon>
        <taxon>Metazoa</taxon>
        <taxon>Ecdysozoa</taxon>
        <taxon>Arthropoda</taxon>
        <taxon>Crustacea</taxon>
        <taxon>Multicrustacea</taxon>
        <taxon>Malacostraca</taxon>
        <taxon>Eumalacostraca</taxon>
        <taxon>Peracarida</taxon>
        <taxon>Amphipoda</taxon>
        <taxon>Senticaudata</taxon>
        <taxon>Talitrida</taxon>
        <taxon>Talitroidea</taxon>
        <taxon>Hyalellidae</taxon>
        <taxon>Hyalella</taxon>
    </lineage>
</organism>
<accession>A0A979FNL3</accession>
<feature type="region of interest" description="Disordered" evidence="1">
    <location>
        <begin position="294"/>
        <end position="313"/>
    </location>
</feature>
<proteinExistence type="predicted"/>
<keyword evidence="2" id="KW-1185">Reference proteome</keyword>
<feature type="region of interest" description="Disordered" evidence="1">
    <location>
        <begin position="670"/>
        <end position="726"/>
    </location>
</feature>
<evidence type="ECO:0000313" key="2">
    <source>
        <dbReference type="Proteomes" id="UP000694843"/>
    </source>
</evidence>
<feature type="compositionally biased region" description="Low complexity" evidence="1">
    <location>
        <begin position="296"/>
        <end position="313"/>
    </location>
</feature>
<feature type="region of interest" description="Disordered" evidence="1">
    <location>
        <begin position="388"/>
        <end position="495"/>
    </location>
</feature>
<feature type="compositionally biased region" description="Basic and acidic residues" evidence="1">
    <location>
        <begin position="484"/>
        <end position="494"/>
    </location>
</feature>
<dbReference type="Proteomes" id="UP000694843">
    <property type="component" value="Unplaced"/>
</dbReference>
<gene>
    <name evidence="3" type="primary">LOC108674532</name>
</gene>
<name>A0A979FNL3_HYAAZ</name>
<dbReference type="RefSeq" id="XP_047738650.1">
    <property type="nucleotide sequence ID" value="XM_047882694.1"/>
</dbReference>
<evidence type="ECO:0000313" key="3">
    <source>
        <dbReference type="RefSeq" id="XP_047738650.1"/>
    </source>
</evidence>